<dbReference type="Proteomes" id="UP000606786">
    <property type="component" value="Unassembled WGS sequence"/>
</dbReference>
<gene>
    <name evidence="1" type="ORF">CCAP1982_LOCUS1936</name>
</gene>
<dbReference type="AlphaFoldDB" id="A0A811U3A0"/>
<dbReference type="EMBL" id="CAJHJT010000001">
    <property type="protein sequence ID" value="CAD6993111.1"/>
    <property type="molecule type" value="Genomic_DNA"/>
</dbReference>
<proteinExistence type="predicted"/>
<organism evidence="1 2">
    <name type="scientific">Ceratitis capitata</name>
    <name type="common">Mediterranean fruit fly</name>
    <name type="synonym">Tephritis capitata</name>
    <dbReference type="NCBI Taxonomy" id="7213"/>
    <lineage>
        <taxon>Eukaryota</taxon>
        <taxon>Metazoa</taxon>
        <taxon>Ecdysozoa</taxon>
        <taxon>Arthropoda</taxon>
        <taxon>Hexapoda</taxon>
        <taxon>Insecta</taxon>
        <taxon>Pterygota</taxon>
        <taxon>Neoptera</taxon>
        <taxon>Endopterygota</taxon>
        <taxon>Diptera</taxon>
        <taxon>Brachycera</taxon>
        <taxon>Muscomorpha</taxon>
        <taxon>Tephritoidea</taxon>
        <taxon>Tephritidae</taxon>
        <taxon>Ceratitis</taxon>
        <taxon>Ceratitis</taxon>
    </lineage>
</organism>
<name>A0A811U3A0_CERCA</name>
<reference evidence="1" key="1">
    <citation type="submission" date="2020-11" db="EMBL/GenBank/DDBJ databases">
        <authorList>
            <person name="Whitehead M."/>
        </authorList>
    </citation>
    <scope>NUCLEOTIDE SEQUENCE</scope>
    <source>
        <strain evidence="1">EGII</strain>
    </source>
</reference>
<protein>
    <submittedName>
        <fullName evidence="1">(Mediterranean fruit fly) hypothetical protein</fullName>
    </submittedName>
</protein>
<evidence type="ECO:0000313" key="2">
    <source>
        <dbReference type="Proteomes" id="UP000606786"/>
    </source>
</evidence>
<comment type="caution">
    <text evidence="1">The sequence shown here is derived from an EMBL/GenBank/DDBJ whole genome shotgun (WGS) entry which is preliminary data.</text>
</comment>
<evidence type="ECO:0000313" key="1">
    <source>
        <dbReference type="EMBL" id="CAD6993111.1"/>
    </source>
</evidence>
<feature type="non-terminal residue" evidence="1">
    <location>
        <position position="1"/>
    </location>
</feature>
<keyword evidence="2" id="KW-1185">Reference proteome</keyword>
<feature type="non-terminal residue" evidence="1">
    <location>
        <position position="82"/>
    </location>
</feature>
<sequence>VLVAAAISTQFNSHRAITHYNDTGNIAKRHETKELKISDRSIRRVLEDDHNVKPYKNPKTQDLIYKQQQVEIERTKELLRLS</sequence>
<accession>A0A811U3A0</accession>